<organism evidence="2 3">
    <name type="scientific">Planococcus shenhongbingii</name>
    <dbReference type="NCBI Taxonomy" id="3058398"/>
    <lineage>
        <taxon>Bacteria</taxon>
        <taxon>Bacillati</taxon>
        <taxon>Bacillota</taxon>
        <taxon>Bacilli</taxon>
        <taxon>Bacillales</taxon>
        <taxon>Caryophanaceae</taxon>
        <taxon>Planococcus</taxon>
    </lineage>
</organism>
<comment type="caution">
    <text evidence="2">The sequence shown here is derived from an EMBL/GenBank/DDBJ whole genome shotgun (WGS) entry which is preliminary data.</text>
</comment>
<dbReference type="Proteomes" id="UP001172142">
    <property type="component" value="Unassembled WGS sequence"/>
</dbReference>
<reference evidence="2 3" key="1">
    <citation type="submission" date="2023-07" db="EMBL/GenBank/DDBJ databases">
        <title>Novel species in genus Planococcus.</title>
        <authorList>
            <person name="Ning S."/>
        </authorList>
    </citation>
    <scope>NUCLEOTIDE SEQUENCE [LARGE SCALE GENOMIC DNA]</scope>
    <source>
        <strain evidence="2 3">N017</strain>
    </source>
</reference>
<keyword evidence="1" id="KW-1133">Transmembrane helix</keyword>
<name>A0ABT8NFN0_9BACL</name>
<dbReference type="EMBL" id="JAUJWU010000004">
    <property type="protein sequence ID" value="MDN7246690.1"/>
    <property type="molecule type" value="Genomic_DNA"/>
</dbReference>
<feature type="transmembrane region" description="Helical" evidence="1">
    <location>
        <begin position="75"/>
        <end position="97"/>
    </location>
</feature>
<sequence>MDLKVSLKEVPQYLKWKDSLLDLRYYFDTDTRYITLTRVFGPQLEYDLERYQIMDVQRLKQHYSVEIEKAEQQVYFYRVANMMFLFLFILAPAVALYFLQDDWFALVFALLFIFFMIFLVECFNQAYLNKFQKQLKDEIGLENAVHNKVIPFQQDEVKIQGSSATVLTNLYPEITDPDYKKGRENIIRFGLKENSIQPLITVNTSGK</sequence>
<accession>A0ABT8NFN0</accession>
<proteinExistence type="predicted"/>
<keyword evidence="1" id="KW-0472">Membrane</keyword>
<feature type="transmembrane region" description="Helical" evidence="1">
    <location>
        <begin position="103"/>
        <end position="123"/>
    </location>
</feature>
<evidence type="ECO:0000313" key="2">
    <source>
        <dbReference type="EMBL" id="MDN7246690.1"/>
    </source>
</evidence>
<evidence type="ECO:0000256" key="1">
    <source>
        <dbReference type="SAM" id="Phobius"/>
    </source>
</evidence>
<keyword evidence="1" id="KW-0812">Transmembrane</keyword>
<dbReference type="RefSeq" id="WP_301857131.1">
    <property type="nucleotide sequence ID" value="NZ_JAUJWU010000004.1"/>
</dbReference>
<protein>
    <submittedName>
        <fullName evidence="2">Uncharacterized protein</fullName>
    </submittedName>
</protein>
<keyword evidence="3" id="KW-1185">Reference proteome</keyword>
<evidence type="ECO:0000313" key="3">
    <source>
        <dbReference type="Proteomes" id="UP001172142"/>
    </source>
</evidence>
<gene>
    <name evidence="2" type="ORF">QWY13_14465</name>
</gene>